<evidence type="ECO:0000256" key="1">
    <source>
        <dbReference type="ARBA" id="ARBA00022723"/>
    </source>
</evidence>
<name>A0A382L0G2_9ZZZZ</name>
<dbReference type="GO" id="GO:0046872">
    <property type="term" value="F:metal ion binding"/>
    <property type="evidence" value="ECO:0007669"/>
    <property type="project" value="UniProtKB-KW"/>
</dbReference>
<proteinExistence type="predicted"/>
<dbReference type="Gene3D" id="2.60.40.420">
    <property type="entry name" value="Cupredoxins - blue copper proteins"/>
    <property type="match status" value="1"/>
</dbReference>
<keyword evidence="1" id="KW-0479">Metal-binding</keyword>
<gene>
    <name evidence="2" type="ORF">METZ01_LOCUS281676</name>
</gene>
<dbReference type="EMBL" id="UINC01083274">
    <property type="protein sequence ID" value="SVC28822.1"/>
    <property type="molecule type" value="Genomic_DNA"/>
</dbReference>
<evidence type="ECO:0008006" key="3">
    <source>
        <dbReference type="Google" id="ProtNLM"/>
    </source>
</evidence>
<dbReference type="AlphaFoldDB" id="A0A382L0G2"/>
<accession>A0A382L0G2</accession>
<protein>
    <recommendedName>
        <fullName evidence="3">EfeO-type cupredoxin-like domain-containing protein</fullName>
    </recommendedName>
</protein>
<reference evidence="2" key="1">
    <citation type="submission" date="2018-05" db="EMBL/GenBank/DDBJ databases">
        <authorList>
            <person name="Lanie J.A."/>
            <person name="Ng W.-L."/>
            <person name="Kazmierczak K.M."/>
            <person name="Andrzejewski T.M."/>
            <person name="Davidsen T.M."/>
            <person name="Wayne K.J."/>
            <person name="Tettelin H."/>
            <person name="Glass J.I."/>
            <person name="Rusch D."/>
            <person name="Podicherti R."/>
            <person name="Tsui H.-C.T."/>
            <person name="Winkler M.E."/>
        </authorList>
    </citation>
    <scope>NUCLEOTIDE SEQUENCE</scope>
</reference>
<evidence type="ECO:0000313" key="2">
    <source>
        <dbReference type="EMBL" id="SVC28822.1"/>
    </source>
</evidence>
<organism evidence="2">
    <name type="scientific">marine metagenome</name>
    <dbReference type="NCBI Taxonomy" id="408172"/>
    <lineage>
        <taxon>unclassified sequences</taxon>
        <taxon>metagenomes</taxon>
        <taxon>ecological metagenomes</taxon>
    </lineage>
</organism>
<dbReference type="SUPFAM" id="SSF49503">
    <property type="entry name" value="Cupredoxins"/>
    <property type="match status" value="1"/>
</dbReference>
<dbReference type="InterPro" id="IPR008972">
    <property type="entry name" value="Cupredoxin"/>
</dbReference>
<dbReference type="InterPro" id="IPR033138">
    <property type="entry name" value="Cu_oxidase_CS"/>
</dbReference>
<dbReference type="PROSITE" id="PS00079">
    <property type="entry name" value="MULTICOPPER_OXIDASE1"/>
    <property type="match status" value="1"/>
</dbReference>
<sequence length="123" mass="12906">MQLSGAIGATVALALLLASCGGGGSTTQPPAEDGVLRIVSYDRQDYDADAYEADAGTVRFELSQIGVQEHTLLLEGLEDEMRLVAVDGGTDAGSLELEPGRYTLYCDIAGHRSSGMEARLTVN</sequence>